<feature type="region of interest" description="Disordered" evidence="1">
    <location>
        <begin position="214"/>
        <end position="263"/>
    </location>
</feature>
<name>A0ABR2HNT6_9PEZI</name>
<gene>
    <name evidence="2" type="ORF">PGQ11_013279</name>
</gene>
<comment type="caution">
    <text evidence="2">The sequence shown here is derived from an EMBL/GenBank/DDBJ whole genome shotgun (WGS) entry which is preliminary data.</text>
</comment>
<sequence length="263" mass="29956">MMTTPVANFLTTTELVEQMFLETDQQTLLTCAQRVCQRWRDIIDASPALQVHLFRKPAQALEGVEPVLNPLLVAKFPLFFTRVQKTGGDSDVFYSQVQFQRLPLATNPEPYLREGASWRAMHVRQPPLAGLGVAMPMVRCSRRHFQDVKMGMLYEHVRRVMEGPHQEWRMVWGRIDEFDPAMDLWGGYYEGIRRQLANEVDAVLILQAREAHGDQTIAAQQEREREEEDEEGTSSNHADSNNPRSPDRGAVPSPQEAGTETPV</sequence>
<evidence type="ECO:0000313" key="3">
    <source>
        <dbReference type="Proteomes" id="UP001390339"/>
    </source>
</evidence>
<feature type="compositionally biased region" description="Polar residues" evidence="1">
    <location>
        <begin position="233"/>
        <end position="244"/>
    </location>
</feature>
<dbReference type="Proteomes" id="UP001390339">
    <property type="component" value="Unassembled WGS sequence"/>
</dbReference>
<organism evidence="2 3">
    <name type="scientific">Apiospora arundinis</name>
    <dbReference type="NCBI Taxonomy" id="335852"/>
    <lineage>
        <taxon>Eukaryota</taxon>
        <taxon>Fungi</taxon>
        <taxon>Dikarya</taxon>
        <taxon>Ascomycota</taxon>
        <taxon>Pezizomycotina</taxon>
        <taxon>Sordariomycetes</taxon>
        <taxon>Xylariomycetidae</taxon>
        <taxon>Amphisphaeriales</taxon>
        <taxon>Apiosporaceae</taxon>
        <taxon>Apiospora</taxon>
    </lineage>
</organism>
<evidence type="ECO:0000256" key="1">
    <source>
        <dbReference type="SAM" id="MobiDB-lite"/>
    </source>
</evidence>
<keyword evidence="3" id="KW-1185">Reference proteome</keyword>
<evidence type="ECO:0000313" key="2">
    <source>
        <dbReference type="EMBL" id="KAK8850800.1"/>
    </source>
</evidence>
<proteinExistence type="predicted"/>
<protein>
    <recommendedName>
        <fullName evidence="4">F-box domain-containing protein</fullName>
    </recommendedName>
</protein>
<dbReference type="EMBL" id="JAPCWZ010000009">
    <property type="protein sequence ID" value="KAK8850800.1"/>
    <property type="molecule type" value="Genomic_DNA"/>
</dbReference>
<evidence type="ECO:0008006" key="4">
    <source>
        <dbReference type="Google" id="ProtNLM"/>
    </source>
</evidence>
<accession>A0ABR2HNT6</accession>
<reference evidence="2 3" key="1">
    <citation type="journal article" date="2024" name="IMA Fungus">
        <title>Apiospora arundinis, a panoply of carbohydrate-active enzymes and secondary metabolites.</title>
        <authorList>
            <person name="Sorensen T."/>
            <person name="Petersen C."/>
            <person name="Muurmann A.T."/>
            <person name="Christiansen J.V."/>
            <person name="Brundto M.L."/>
            <person name="Overgaard C.K."/>
            <person name="Boysen A.T."/>
            <person name="Wollenberg R.D."/>
            <person name="Larsen T.O."/>
            <person name="Sorensen J.L."/>
            <person name="Nielsen K.L."/>
            <person name="Sondergaard T.E."/>
        </authorList>
    </citation>
    <scope>NUCLEOTIDE SEQUENCE [LARGE SCALE GENOMIC DNA]</scope>
    <source>
        <strain evidence="2 3">AAU 773</strain>
    </source>
</reference>